<proteinExistence type="predicted"/>
<reference evidence="3" key="1">
    <citation type="submission" date="2016-10" db="EMBL/GenBank/DDBJ databases">
        <authorList>
            <person name="Varghese N."/>
            <person name="Submissions S."/>
        </authorList>
    </citation>
    <scope>NUCLEOTIDE SEQUENCE [LARGE SCALE GENOMIC DNA]</scope>
    <source>
        <strain evidence="3">LMG 26383,CCUG 61248,R- 45681</strain>
    </source>
</reference>
<organism evidence="2 3">
    <name type="scientific">Bosea lupini</name>
    <dbReference type="NCBI Taxonomy" id="1036779"/>
    <lineage>
        <taxon>Bacteria</taxon>
        <taxon>Pseudomonadati</taxon>
        <taxon>Pseudomonadota</taxon>
        <taxon>Alphaproteobacteria</taxon>
        <taxon>Hyphomicrobiales</taxon>
        <taxon>Boseaceae</taxon>
        <taxon>Bosea</taxon>
    </lineage>
</organism>
<dbReference type="SUPFAM" id="SSF54427">
    <property type="entry name" value="NTF2-like"/>
    <property type="match status" value="1"/>
</dbReference>
<dbReference type="Gene3D" id="3.10.450.50">
    <property type="match status" value="1"/>
</dbReference>
<gene>
    <name evidence="2" type="ORF">SAMN04515666_109173</name>
</gene>
<dbReference type="GO" id="GO:0016853">
    <property type="term" value="F:isomerase activity"/>
    <property type="evidence" value="ECO:0007669"/>
    <property type="project" value="UniProtKB-KW"/>
</dbReference>
<protein>
    <submittedName>
        <fullName evidence="2">Ketosteroid isomerase-related protein</fullName>
    </submittedName>
</protein>
<keyword evidence="2" id="KW-0413">Isomerase</keyword>
<dbReference type="RefSeq" id="WP_091840638.1">
    <property type="nucleotide sequence ID" value="NZ_FOAN01000009.1"/>
</dbReference>
<sequence>MTERSEIKGLIEKAYAARVKGDLDALMTYFHPDCRFQLMGAAEREAICRPLEGCVAVRGQMAEFIGAFRFANFETLDVVVERDRAAYHWQADVTFVPTGRTETFQTLDLLSFEDGKVRSLAQFTDTAGVARITAAAVS</sequence>
<dbReference type="InterPro" id="IPR037401">
    <property type="entry name" value="SnoaL-like"/>
</dbReference>
<name>A0A1H7X525_9HYPH</name>
<dbReference type="Pfam" id="PF12680">
    <property type="entry name" value="SnoaL_2"/>
    <property type="match status" value="1"/>
</dbReference>
<keyword evidence="3" id="KW-1185">Reference proteome</keyword>
<dbReference type="InterPro" id="IPR032710">
    <property type="entry name" value="NTF2-like_dom_sf"/>
</dbReference>
<dbReference type="AlphaFoldDB" id="A0A1H7X525"/>
<dbReference type="EMBL" id="FOAN01000009">
    <property type="protein sequence ID" value="SEM28761.1"/>
    <property type="molecule type" value="Genomic_DNA"/>
</dbReference>
<feature type="domain" description="SnoaL-like" evidence="1">
    <location>
        <begin position="12"/>
        <end position="118"/>
    </location>
</feature>
<evidence type="ECO:0000259" key="1">
    <source>
        <dbReference type="Pfam" id="PF12680"/>
    </source>
</evidence>
<evidence type="ECO:0000313" key="3">
    <source>
        <dbReference type="Proteomes" id="UP000199664"/>
    </source>
</evidence>
<dbReference type="STRING" id="1036779.SAMN04515666_109173"/>
<dbReference type="Proteomes" id="UP000199664">
    <property type="component" value="Unassembled WGS sequence"/>
</dbReference>
<evidence type="ECO:0000313" key="2">
    <source>
        <dbReference type="EMBL" id="SEM28761.1"/>
    </source>
</evidence>
<dbReference type="OrthoDB" id="8446131at2"/>
<accession>A0A1H7X525</accession>